<evidence type="ECO:0000313" key="4">
    <source>
        <dbReference type="Proteomes" id="UP000076268"/>
    </source>
</evidence>
<reference evidence="3 4" key="1">
    <citation type="submission" date="2016-02" db="EMBL/GenBank/DDBJ databases">
        <title>Anaerosporomusa subterraneum gen. nov., sp. nov., a spore-forming obligate anaerobe isolated from saprolite.</title>
        <authorList>
            <person name="Choi J.K."/>
            <person name="Shah M."/>
            <person name="Yee N."/>
        </authorList>
    </citation>
    <scope>NUCLEOTIDE SEQUENCE [LARGE SCALE GENOMIC DNA]</scope>
    <source>
        <strain evidence="3 4">RU4</strain>
    </source>
</reference>
<gene>
    <name evidence="3" type="ORF">AXX12_13490</name>
</gene>
<dbReference type="Proteomes" id="UP000076268">
    <property type="component" value="Unassembled WGS sequence"/>
</dbReference>
<evidence type="ECO:0000259" key="2">
    <source>
        <dbReference type="Pfam" id="PF01206"/>
    </source>
</evidence>
<dbReference type="SUPFAM" id="SSF64307">
    <property type="entry name" value="SirA-like"/>
    <property type="match status" value="1"/>
</dbReference>
<dbReference type="Pfam" id="PF01206">
    <property type="entry name" value="TusA"/>
    <property type="match status" value="1"/>
</dbReference>
<dbReference type="EMBL" id="LSGP01000025">
    <property type="protein sequence ID" value="KYZ75177.1"/>
    <property type="molecule type" value="Genomic_DNA"/>
</dbReference>
<keyword evidence="4" id="KW-1185">Reference proteome</keyword>
<dbReference type="InterPro" id="IPR001455">
    <property type="entry name" value="TusA-like"/>
</dbReference>
<comment type="caution">
    <text evidence="3">The sequence shown here is derived from an EMBL/GenBank/DDBJ whole genome shotgun (WGS) entry which is preliminary data.</text>
</comment>
<evidence type="ECO:0000313" key="3">
    <source>
        <dbReference type="EMBL" id="KYZ75177.1"/>
    </source>
</evidence>
<dbReference type="PANTHER" id="PTHR33279">
    <property type="entry name" value="SULFUR CARRIER PROTEIN YEDF-RELATED"/>
    <property type="match status" value="1"/>
</dbReference>
<dbReference type="PANTHER" id="PTHR33279:SF6">
    <property type="entry name" value="SULFUR CARRIER PROTEIN YEDF-RELATED"/>
    <property type="match status" value="1"/>
</dbReference>
<organism evidence="3 4">
    <name type="scientific">Anaerosporomusa subterranea</name>
    <dbReference type="NCBI Taxonomy" id="1794912"/>
    <lineage>
        <taxon>Bacteria</taxon>
        <taxon>Bacillati</taxon>
        <taxon>Bacillota</taxon>
        <taxon>Negativicutes</taxon>
        <taxon>Acetonemataceae</taxon>
        <taxon>Anaerosporomusa</taxon>
    </lineage>
</organism>
<sequence length="69" mass="7888">MENTLDLRGLSCPIPLIKTKQAMEKADCVQVILDETTPKENILKYARSQSFQTECEEVAGEYRITIRKV</sequence>
<name>A0A154BMG7_ANASB</name>
<evidence type="ECO:0000256" key="1">
    <source>
        <dbReference type="ARBA" id="ARBA00008984"/>
    </source>
</evidence>
<feature type="domain" description="UPF0033" evidence="2">
    <location>
        <begin position="4"/>
        <end position="68"/>
    </location>
</feature>
<dbReference type="STRING" id="1794912.AXX12_13490"/>
<accession>A0A154BMG7</accession>
<dbReference type="Gene3D" id="3.30.110.40">
    <property type="entry name" value="TusA-like domain"/>
    <property type="match status" value="1"/>
</dbReference>
<comment type="similarity">
    <text evidence="1">Belongs to the sulfur carrier protein TusA family.</text>
</comment>
<dbReference type="AlphaFoldDB" id="A0A154BMG7"/>
<dbReference type="RefSeq" id="WP_066244716.1">
    <property type="nucleotide sequence ID" value="NZ_LSGP01000025.1"/>
</dbReference>
<protein>
    <submittedName>
        <fullName evidence="3">Preprotein translocase subunit TatB</fullName>
    </submittedName>
</protein>
<dbReference type="OrthoDB" id="9797352at2"/>
<dbReference type="InterPro" id="IPR036868">
    <property type="entry name" value="TusA-like_sf"/>
</dbReference>
<proteinExistence type="inferred from homology"/>